<protein>
    <recommendedName>
        <fullName evidence="4">Secreted protein</fullName>
    </recommendedName>
</protein>
<evidence type="ECO:0000313" key="2">
    <source>
        <dbReference type="EMBL" id="NGO40811.1"/>
    </source>
</evidence>
<sequence length="159" mass="17875">MIHHTGRRTAWTTPVIAGILFAGLAVPEASAATERTKQTTCSAAITSTSDAKIKVKTFYMAKTRTTWQHTKRQYWPTSNGIRKTRRDFNIVSYLLDGQRRKGVDEAKKGSHAWGDFGWGFTYLKSERPVTKRGNTRLAAHGWYSLDGLPTECNSKSFAF</sequence>
<accession>A0ABX0DG19</accession>
<evidence type="ECO:0008006" key="4">
    <source>
        <dbReference type="Google" id="ProtNLM"/>
    </source>
</evidence>
<evidence type="ECO:0000313" key="3">
    <source>
        <dbReference type="Proteomes" id="UP001518140"/>
    </source>
</evidence>
<organism evidence="2 3">
    <name type="scientific">Streptomyces ureilyticus</name>
    <dbReference type="NCBI Taxonomy" id="1775131"/>
    <lineage>
        <taxon>Bacteria</taxon>
        <taxon>Bacillati</taxon>
        <taxon>Actinomycetota</taxon>
        <taxon>Actinomycetes</taxon>
        <taxon>Kitasatosporales</taxon>
        <taxon>Streptomycetaceae</taxon>
        <taxon>Streptomyces</taxon>
    </lineage>
</organism>
<proteinExistence type="predicted"/>
<name>A0ABX0DG19_9ACTN</name>
<feature type="signal peptide" evidence="1">
    <location>
        <begin position="1"/>
        <end position="31"/>
    </location>
</feature>
<dbReference type="EMBL" id="JAAKZX010000002">
    <property type="protein sequence ID" value="NGO40811.1"/>
    <property type="molecule type" value="Genomic_DNA"/>
</dbReference>
<gene>
    <name evidence="2" type="ORF">G6048_01110</name>
</gene>
<dbReference type="Proteomes" id="UP001518140">
    <property type="component" value="Unassembled WGS sequence"/>
</dbReference>
<feature type="chain" id="PRO_5045184950" description="Secreted protein" evidence="1">
    <location>
        <begin position="32"/>
        <end position="159"/>
    </location>
</feature>
<reference evidence="2 3" key="1">
    <citation type="submission" date="2020-02" db="EMBL/GenBank/DDBJ databases">
        <title>Whole-genome analyses of novel actinobacteria.</title>
        <authorList>
            <person name="Sahin N."/>
            <person name="Tokatli A."/>
        </authorList>
    </citation>
    <scope>NUCLEOTIDE SEQUENCE [LARGE SCALE GENOMIC DNA]</scope>
    <source>
        <strain evidence="2 3">YC419</strain>
    </source>
</reference>
<evidence type="ECO:0000256" key="1">
    <source>
        <dbReference type="SAM" id="SignalP"/>
    </source>
</evidence>
<dbReference type="RefSeq" id="WP_165337491.1">
    <property type="nucleotide sequence ID" value="NZ_JAAKZX010000002.1"/>
</dbReference>
<comment type="caution">
    <text evidence="2">The sequence shown here is derived from an EMBL/GenBank/DDBJ whole genome shotgun (WGS) entry which is preliminary data.</text>
</comment>
<keyword evidence="3" id="KW-1185">Reference proteome</keyword>
<keyword evidence="1" id="KW-0732">Signal</keyword>